<organism evidence="2 3">
    <name type="scientific">Exophiala spinifera</name>
    <dbReference type="NCBI Taxonomy" id="91928"/>
    <lineage>
        <taxon>Eukaryota</taxon>
        <taxon>Fungi</taxon>
        <taxon>Dikarya</taxon>
        <taxon>Ascomycota</taxon>
        <taxon>Pezizomycotina</taxon>
        <taxon>Eurotiomycetes</taxon>
        <taxon>Chaetothyriomycetidae</taxon>
        <taxon>Chaetothyriales</taxon>
        <taxon>Herpotrichiellaceae</taxon>
        <taxon>Exophiala</taxon>
    </lineage>
</organism>
<dbReference type="GeneID" id="27339006"/>
<keyword evidence="3" id="KW-1185">Reference proteome</keyword>
<dbReference type="AlphaFoldDB" id="A0A0D1Z9X8"/>
<dbReference type="VEuPathDB" id="FungiDB:PV08_11923"/>
<feature type="domain" description="DSBA-like thioredoxin" evidence="1">
    <location>
        <begin position="6"/>
        <end position="210"/>
    </location>
</feature>
<gene>
    <name evidence="2" type="ORF">PV08_11923</name>
</gene>
<dbReference type="SUPFAM" id="SSF52833">
    <property type="entry name" value="Thioredoxin-like"/>
    <property type="match status" value="1"/>
</dbReference>
<dbReference type="InterPro" id="IPR001853">
    <property type="entry name" value="DSBA-like_thioredoxin_dom"/>
</dbReference>
<dbReference type="RefSeq" id="XP_016230038.1">
    <property type="nucleotide sequence ID" value="XM_016386230.1"/>
</dbReference>
<dbReference type="Gene3D" id="3.40.30.10">
    <property type="entry name" value="Glutaredoxin"/>
    <property type="match status" value="1"/>
</dbReference>
<evidence type="ECO:0000313" key="2">
    <source>
        <dbReference type="EMBL" id="KIW09822.1"/>
    </source>
</evidence>
<dbReference type="Proteomes" id="UP000053328">
    <property type="component" value="Unassembled WGS sequence"/>
</dbReference>
<evidence type="ECO:0000313" key="3">
    <source>
        <dbReference type="Proteomes" id="UP000053328"/>
    </source>
</evidence>
<sequence length="221" mass="24648">MAVIKIHIVSDIICPLCFVGKRKLEKAIDLWKKTHGNSSDTFSITWGAYYLRPDAGTSEATTVDYIKQKTGMHDITPVIRRMEQLGRANGIRFKVGGRTGSTRDAHRLIYLAQTKLSNPEICDALVEGLFRRHHEGAQDISSHDILRQIAVEAGIDAGDVDTWLKSDIAGVDVDREFFEAQRQGIFGVLLFMIQGQYIVRGAQDPPAFLEVFSKVARNDSS</sequence>
<dbReference type="EMBL" id="KN847502">
    <property type="protein sequence ID" value="KIW09822.1"/>
    <property type="molecule type" value="Genomic_DNA"/>
</dbReference>
<dbReference type="CDD" id="cd03024">
    <property type="entry name" value="DsbA_FrnE"/>
    <property type="match status" value="1"/>
</dbReference>
<dbReference type="STRING" id="91928.A0A0D1Z9X8"/>
<evidence type="ECO:0000259" key="1">
    <source>
        <dbReference type="Pfam" id="PF01323"/>
    </source>
</evidence>
<dbReference type="PANTHER" id="PTHR13887:SF41">
    <property type="entry name" value="THIOREDOXIN SUPERFAMILY PROTEIN"/>
    <property type="match status" value="1"/>
</dbReference>
<proteinExistence type="predicted"/>
<dbReference type="HOGENOM" id="CLU_069253_0_1_1"/>
<accession>A0A0D1Z9X8</accession>
<dbReference type="PANTHER" id="PTHR13887">
    <property type="entry name" value="GLUTATHIONE S-TRANSFERASE KAPPA"/>
    <property type="match status" value="1"/>
</dbReference>
<dbReference type="Pfam" id="PF01323">
    <property type="entry name" value="DSBA"/>
    <property type="match status" value="1"/>
</dbReference>
<protein>
    <recommendedName>
        <fullName evidence="1">DSBA-like thioredoxin domain-containing protein</fullName>
    </recommendedName>
</protein>
<dbReference type="OrthoDB" id="1930760at2759"/>
<name>A0A0D1Z9X8_9EURO</name>
<dbReference type="InterPro" id="IPR036249">
    <property type="entry name" value="Thioredoxin-like_sf"/>
</dbReference>
<dbReference type="GO" id="GO:0016491">
    <property type="term" value="F:oxidoreductase activity"/>
    <property type="evidence" value="ECO:0007669"/>
    <property type="project" value="InterPro"/>
</dbReference>
<reference evidence="2 3" key="1">
    <citation type="submission" date="2015-01" db="EMBL/GenBank/DDBJ databases">
        <title>The Genome Sequence of Exophiala spinifera CBS89968.</title>
        <authorList>
            <consortium name="The Broad Institute Genomics Platform"/>
            <person name="Cuomo C."/>
            <person name="de Hoog S."/>
            <person name="Gorbushina A."/>
            <person name="Stielow B."/>
            <person name="Teixiera M."/>
            <person name="Abouelleil A."/>
            <person name="Chapman S.B."/>
            <person name="Priest M."/>
            <person name="Young S.K."/>
            <person name="Wortman J."/>
            <person name="Nusbaum C."/>
            <person name="Birren B."/>
        </authorList>
    </citation>
    <scope>NUCLEOTIDE SEQUENCE [LARGE SCALE GENOMIC DNA]</scope>
    <source>
        <strain evidence="2 3">CBS 89968</strain>
    </source>
</reference>